<dbReference type="GO" id="GO:0009279">
    <property type="term" value="C:cell outer membrane"/>
    <property type="evidence" value="ECO:0007669"/>
    <property type="project" value="UniProtKB-SubCell"/>
</dbReference>
<feature type="signal peptide" evidence="12">
    <location>
        <begin position="1"/>
        <end position="22"/>
    </location>
</feature>
<dbReference type="RefSeq" id="WP_175529739.1">
    <property type="nucleotide sequence ID" value="NZ_BMXH01000001.1"/>
</dbReference>
<sequence>MKKTLLATAIAGALGASAAAQAATTVYDQDGTKLDVYGRLALAVTTGGVQEDGDVKSDGSEFTDLGSRFGFIAEEQVSQDFSVFGRMEFRADMDEKSDTEFQVRNTYAGVKSQTYGQLWAGNFDAITYQAGSVLFDVPENAGWESITSVDNQSHGDSIAYKSPEFAGFTTWLQGKHHTGNGSNDPAREGAAETERESSTISAQAAVSYEQGPFYGAITWDQDKHSFSGSDNTPDYVGNDEDIFGAYASYQVLPALSLRAGYETQDENEELGARGTDIAMVGFTADYMDNAQIYGQYAHVDEELGDEDETLNRWMLGTNYFFSDQMYAFAEVYQQDQESLTDDTVEEEFRSFDDDILTTVGVRYDF</sequence>
<keyword evidence="5" id="KW-0812">Transmembrane</keyword>
<keyword evidence="8" id="KW-0626">Porin</keyword>
<keyword evidence="14" id="KW-1185">Reference proteome</keyword>
<dbReference type="PANTHER" id="PTHR34501">
    <property type="entry name" value="PROTEIN YDDL-RELATED"/>
    <property type="match status" value="1"/>
</dbReference>
<keyword evidence="3" id="KW-0813">Transport</keyword>
<dbReference type="InterPro" id="IPR033900">
    <property type="entry name" value="Gram_neg_porin_domain"/>
</dbReference>
<keyword evidence="9" id="KW-0472">Membrane</keyword>
<dbReference type="EMBL" id="FNNI01000001">
    <property type="protein sequence ID" value="SDW22277.1"/>
    <property type="molecule type" value="Genomic_DNA"/>
</dbReference>
<evidence type="ECO:0000256" key="5">
    <source>
        <dbReference type="ARBA" id="ARBA00022692"/>
    </source>
</evidence>
<dbReference type="GO" id="GO:0015288">
    <property type="term" value="F:porin activity"/>
    <property type="evidence" value="ECO:0007669"/>
    <property type="project" value="UniProtKB-KW"/>
</dbReference>
<reference evidence="13 14" key="1">
    <citation type="submission" date="2016-10" db="EMBL/GenBank/DDBJ databases">
        <authorList>
            <person name="de Groot N.N."/>
        </authorList>
    </citation>
    <scope>NUCLEOTIDE SEQUENCE [LARGE SCALE GENOMIC DNA]</scope>
    <source>
        <strain evidence="13 14">DSM 19219</strain>
    </source>
</reference>
<gene>
    <name evidence="13" type="ORF">SAMN05443545_101394</name>
</gene>
<keyword evidence="7" id="KW-0406">Ion transport</keyword>
<dbReference type="SUPFAM" id="SSF56935">
    <property type="entry name" value="Porins"/>
    <property type="match status" value="1"/>
</dbReference>
<accession>A0A1H2RSI9</accession>
<dbReference type="GO" id="GO:0034220">
    <property type="term" value="P:monoatomic ion transmembrane transport"/>
    <property type="evidence" value="ECO:0007669"/>
    <property type="project" value="InterPro"/>
</dbReference>
<evidence type="ECO:0000256" key="7">
    <source>
        <dbReference type="ARBA" id="ARBA00023065"/>
    </source>
</evidence>
<dbReference type="InterPro" id="IPR050298">
    <property type="entry name" value="Gram-neg_bact_OMP"/>
</dbReference>
<evidence type="ECO:0000256" key="8">
    <source>
        <dbReference type="ARBA" id="ARBA00023114"/>
    </source>
</evidence>
<evidence type="ECO:0000313" key="13">
    <source>
        <dbReference type="EMBL" id="SDW22277.1"/>
    </source>
</evidence>
<comment type="subcellular location">
    <subcellularLocation>
        <location evidence="1">Cell outer membrane</location>
        <topology evidence="1">Multi-pass membrane protein</topology>
    </subcellularLocation>
</comment>
<evidence type="ECO:0000256" key="1">
    <source>
        <dbReference type="ARBA" id="ARBA00004571"/>
    </source>
</evidence>
<dbReference type="AlphaFoldDB" id="A0A1H2RSI9"/>
<protein>
    <submittedName>
        <fullName evidence="13">Outer membrane protein (Porin)</fullName>
    </submittedName>
</protein>
<dbReference type="Gene3D" id="2.40.160.10">
    <property type="entry name" value="Porin"/>
    <property type="match status" value="1"/>
</dbReference>
<dbReference type="InterPro" id="IPR002299">
    <property type="entry name" value="Porin_Neis"/>
</dbReference>
<keyword evidence="10" id="KW-0998">Cell outer membrane</keyword>
<proteinExistence type="predicted"/>
<evidence type="ECO:0000256" key="2">
    <source>
        <dbReference type="ARBA" id="ARBA00011233"/>
    </source>
</evidence>
<dbReference type="Pfam" id="PF00267">
    <property type="entry name" value="Porin_1"/>
    <property type="match status" value="1"/>
</dbReference>
<dbReference type="InterPro" id="IPR023614">
    <property type="entry name" value="Porin_dom_sf"/>
</dbReference>
<comment type="subunit">
    <text evidence="2">Homotrimer.</text>
</comment>
<feature type="region of interest" description="Disordered" evidence="11">
    <location>
        <begin position="173"/>
        <end position="198"/>
    </location>
</feature>
<evidence type="ECO:0000256" key="12">
    <source>
        <dbReference type="SAM" id="SignalP"/>
    </source>
</evidence>
<organism evidence="13 14">
    <name type="scientific">Aidingimonas halophila</name>
    <dbReference type="NCBI Taxonomy" id="574349"/>
    <lineage>
        <taxon>Bacteria</taxon>
        <taxon>Pseudomonadati</taxon>
        <taxon>Pseudomonadota</taxon>
        <taxon>Gammaproteobacteria</taxon>
        <taxon>Oceanospirillales</taxon>
        <taxon>Halomonadaceae</taxon>
        <taxon>Aidingimonas</taxon>
    </lineage>
</organism>
<evidence type="ECO:0000256" key="4">
    <source>
        <dbReference type="ARBA" id="ARBA00022452"/>
    </source>
</evidence>
<evidence type="ECO:0000256" key="11">
    <source>
        <dbReference type="SAM" id="MobiDB-lite"/>
    </source>
</evidence>
<dbReference type="STRING" id="574349.SAMN05443545_101394"/>
<dbReference type="PRINTS" id="PR00182">
    <property type="entry name" value="ECOLNEIPORIN"/>
</dbReference>
<feature type="compositionally biased region" description="Basic and acidic residues" evidence="11">
    <location>
        <begin position="185"/>
        <end position="197"/>
    </location>
</feature>
<dbReference type="CDD" id="cd00342">
    <property type="entry name" value="gram_neg_porins"/>
    <property type="match status" value="1"/>
</dbReference>
<keyword evidence="4" id="KW-1134">Transmembrane beta strand</keyword>
<name>A0A1H2RSI9_9GAMM</name>
<dbReference type="GO" id="GO:0046930">
    <property type="term" value="C:pore complex"/>
    <property type="evidence" value="ECO:0007669"/>
    <property type="project" value="UniProtKB-KW"/>
</dbReference>
<dbReference type="Proteomes" id="UP000198500">
    <property type="component" value="Unassembled WGS sequence"/>
</dbReference>
<keyword evidence="6 12" id="KW-0732">Signal</keyword>
<evidence type="ECO:0000256" key="6">
    <source>
        <dbReference type="ARBA" id="ARBA00022729"/>
    </source>
</evidence>
<dbReference type="InterPro" id="IPR001702">
    <property type="entry name" value="Porin_Gram-ve"/>
</dbReference>
<dbReference type="PANTHER" id="PTHR34501:SF9">
    <property type="entry name" value="MAJOR OUTER MEMBRANE PROTEIN P.IA"/>
    <property type="match status" value="1"/>
</dbReference>
<evidence type="ECO:0000256" key="9">
    <source>
        <dbReference type="ARBA" id="ARBA00023136"/>
    </source>
</evidence>
<evidence type="ECO:0000313" key="14">
    <source>
        <dbReference type="Proteomes" id="UP000198500"/>
    </source>
</evidence>
<evidence type="ECO:0000256" key="3">
    <source>
        <dbReference type="ARBA" id="ARBA00022448"/>
    </source>
</evidence>
<dbReference type="PRINTS" id="PR00184">
    <property type="entry name" value="NEISSPPORIN"/>
</dbReference>
<feature type="chain" id="PRO_5011586876" evidence="12">
    <location>
        <begin position="23"/>
        <end position="365"/>
    </location>
</feature>
<evidence type="ECO:0000256" key="10">
    <source>
        <dbReference type="ARBA" id="ARBA00023237"/>
    </source>
</evidence>